<keyword evidence="8 12" id="KW-0378">Hydrolase</keyword>
<dbReference type="EMBL" id="VTDN01000007">
    <property type="protein sequence ID" value="MEB5477234.1"/>
    <property type="molecule type" value="Genomic_DNA"/>
</dbReference>
<evidence type="ECO:0000256" key="8">
    <source>
        <dbReference type="ARBA" id="ARBA00022801"/>
    </source>
</evidence>
<accession>A0ABU6DTQ7</accession>
<comment type="function">
    <text evidence="12">Catalyzes the hydrolysis of 3-deoxy-D-manno-octulosonate 8-phosphate (KDO 8-P) to 3-deoxy-D-manno-octulosonate (KDO) and inorganic phosphate.</text>
</comment>
<evidence type="ECO:0000256" key="10">
    <source>
        <dbReference type="ARBA" id="ARBA00022985"/>
    </source>
</evidence>
<dbReference type="PANTHER" id="PTHR21485:SF6">
    <property type="entry name" value="N-ACYLNEURAMINATE CYTIDYLYLTRANSFERASE-RELATED"/>
    <property type="match status" value="1"/>
</dbReference>
<evidence type="ECO:0000256" key="1">
    <source>
        <dbReference type="ARBA" id="ARBA00000898"/>
    </source>
</evidence>
<evidence type="ECO:0000256" key="5">
    <source>
        <dbReference type="ARBA" id="ARBA00013066"/>
    </source>
</evidence>
<dbReference type="GO" id="GO:0016787">
    <property type="term" value="F:hydrolase activity"/>
    <property type="evidence" value="ECO:0007669"/>
    <property type="project" value="UniProtKB-KW"/>
</dbReference>
<comment type="subunit">
    <text evidence="4 12">Homotetramer.</text>
</comment>
<evidence type="ECO:0000256" key="11">
    <source>
        <dbReference type="ARBA" id="ARBA00031051"/>
    </source>
</evidence>
<comment type="cofactor">
    <cofactor evidence="2 12">
        <name>Mg(2+)</name>
        <dbReference type="ChEBI" id="CHEBI:18420"/>
    </cofactor>
</comment>
<evidence type="ECO:0000256" key="3">
    <source>
        <dbReference type="ARBA" id="ARBA00005893"/>
    </source>
</evidence>
<dbReference type="InterPro" id="IPR023214">
    <property type="entry name" value="HAD_sf"/>
</dbReference>
<keyword evidence="10 12" id="KW-0448">Lipopolysaccharide biosynthesis</keyword>
<dbReference type="PIRSF" id="PIRSF006118">
    <property type="entry name" value="KDO8-P_Ptase"/>
    <property type="match status" value="1"/>
</dbReference>
<evidence type="ECO:0000256" key="9">
    <source>
        <dbReference type="ARBA" id="ARBA00022842"/>
    </source>
</evidence>
<dbReference type="SFLD" id="SFLDS00003">
    <property type="entry name" value="Haloacid_Dehalogenase"/>
    <property type="match status" value="1"/>
</dbReference>
<dbReference type="SFLD" id="SFLDG01136">
    <property type="entry name" value="C1.6:_Phosphoserine_Phosphatas"/>
    <property type="match status" value="1"/>
</dbReference>
<gene>
    <name evidence="13" type="ORF">I2F25_09295</name>
</gene>
<evidence type="ECO:0000256" key="12">
    <source>
        <dbReference type="PIRNR" id="PIRNR006118"/>
    </source>
</evidence>
<dbReference type="NCBIfam" id="TIGR01670">
    <property type="entry name" value="KdsC-phosphatas"/>
    <property type="match status" value="1"/>
</dbReference>
<dbReference type="Proteomes" id="UP001339883">
    <property type="component" value="Unassembled WGS sequence"/>
</dbReference>
<keyword evidence="9 12" id="KW-0460">Magnesium</keyword>
<comment type="similarity">
    <text evidence="3 12">Belongs to the KdsC family.</text>
</comment>
<evidence type="ECO:0000256" key="4">
    <source>
        <dbReference type="ARBA" id="ARBA00011881"/>
    </source>
</evidence>
<evidence type="ECO:0000256" key="2">
    <source>
        <dbReference type="ARBA" id="ARBA00001946"/>
    </source>
</evidence>
<dbReference type="SFLD" id="SFLDG01138">
    <property type="entry name" value="C1.6.2:_Deoxy-d-mannose-octulo"/>
    <property type="match status" value="1"/>
</dbReference>
<comment type="caution">
    <text evidence="13">The sequence shown here is derived from an EMBL/GenBank/DDBJ whole genome shotgun (WGS) entry which is preliminary data.</text>
</comment>
<keyword evidence="14" id="KW-1185">Reference proteome</keyword>
<organism evidence="13 14">
    <name type="scientific">Acinetobacter pollinis</name>
    <dbReference type="NCBI Taxonomy" id="2605270"/>
    <lineage>
        <taxon>Bacteria</taxon>
        <taxon>Pseudomonadati</taxon>
        <taxon>Pseudomonadota</taxon>
        <taxon>Gammaproteobacteria</taxon>
        <taxon>Moraxellales</taxon>
        <taxon>Moraxellaceae</taxon>
        <taxon>Acinetobacter</taxon>
    </lineage>
</organism>
<dbReference type="CDD" id="cd01630">
    <property type="entry name" value="HAD_KDO-like"/>
    <property type="match status" value="1"/>
</dbReference>
<name>A0ABU6DTQ7_9GAMM</name>
<evidence type="ECO:0000256" key="7">
    <source>
        <dbReference type="ARBA" id="ARBA00022723"/>
    </source>
</evidence>
<dbReference type="Pfam" id="PF08282">
    <property type="entry name" value="Hydrolase_3"/>
    <property type="match status" value="1"/>
</dbReference>
<protein>
    <recommendedName>
        <fullName evidence="6 12">3-deoxy-D-manno-octulosonate 8-phosphate phosphatase KdsC</fullName>
        <ecNumber evidence="5 12">3.1.3.45</ecNumber>
    </recommendedName>
    <alternativeName>
        <fullName evidence="11 12">KDO 8-P phosphatase</fullName>
    </alternativeName>
</protein>
<keyword evidence="7 12" id="KW-0479">Metal-binding</keyword>
<dbReference type="PANTHER" id="PTHR21485">
    <property type="entry name" value="HAD SUPERFAMILY MEMBERS CMAS AND KDSC"/>
    <property type="match status" value="1"/>
</dbReference>
<dbReference type="InterPro" id="IPR036412">
    <property type="entry name" value="HAD-like_sf"/>
</dbReference>
<dbReference type="InterPro" id="IPR006549">
    <property type="entry name" value="HAD-SF_hydro_IIIA"/>
</dbReference>
<dbReference type="NCBIfam" id="TIGR01662">
    <property type="entry name" value="HAD-SF-IIIA"/>
    <property type="match status" value="1"/>
</dbReference>
<dbReference type="RefSeq" id="WP_325775611.1">
    <property type="nucleotide sequence ID" value="NZ_VTDN01000007.1"/>
</dbReference>
<proteinExistence type="inferred from homology"/>
<comment type="catalytic activity">
    <reaction evidence="1 12">
        <text>3-deoxy-alpha-D-manno-2-octulosonate-8-phosphate + H2O = 3-deoxy-alpha-D-manno-oct-2-ulosonate + phosphate</text>
        <dbReference type="Rhea" id="RHEA:11500"/>
        <dbReference type="ChEBI" id="CHEBI:15377"/>
        <dbReference type="ChEBI" id="CHEBI:43474"/>
        <dbReference type="ChEBI" id="CHEBI:85985"/>
        <dbReference type="ChEBI" id="CHEBI:85986"/>
        <dbReference type="EC" id="3.1.3.45"/>
    </reaction>
</comment>
<reference evidence="13 14" key="1">
    <citation type="submission" date="2019-08" db="EMBL/GenBank/DDBJ databases">
        <title>Five species of Acinetobacter isolated from floral nectar and animal pollinators.</title>
        <authorList>
            <person name="Hendry T.A."/>
        </authorList>
    </citation>
    <scope>NUCLEOTIDE SEQUENCE [LARGE SCALE GENOMIC DNA]</scope>
    <source>
        <strain evidence="13 14">MD18.27</strain>
    </source>
</reference>
<evidence type="ECO:0000256" key="6">
    <source>
        <dbReference type="ARBA" id="ARBA00020092"/>
    </source>
</evidence>
<sequence>MTSQVQFEKAKNIRALVLDVDGILSDGFVTLTNSGDEIKSFDIRDGLGMKLVQQAGLKVIIITGRQSQIVTKRMTDLGVDLIYQGREDKGTALQEACKRLSLNPEDCLYMGDDWPDLSAFSIAGIKVTVPNGHIEVRKRADFVTQAMGGRGAVREVCDILLEANGHYEQLLKKYLATSH</sequence>
<dbReference type="Gene3D" id="3.40.50.1000">
    <property type="entry name" value="HAD superfamily/HAD-like"/>
    <property type="match status" value="1"/>
</dbReference>
<dbReference type="InterPro" id="IPR050793">
    <property type="entry name" value="CMP-NeuNAc_synthase"/>
</dbReference>
<dbReference type="SUPFAM" id="SSF56784">
    <property type="entry name" value="HAD-like"/>
    <property type="match status" value="1"/>
</dbReference>
<evidence type="ECO:0000313" key="14">
    <source>
        <dbReference type="Proteomes" id="UP001339883"/>
    </source>
</evidence>
<dbReference type="EC" id="3.1.3.45" evidence="5 12"/>
<evidence type="ECO:0000313" key="13">
    <source>
        <dbReference type="EMBL" id="MEB5477234.1"/>
    </source>
</evidence>
<dbReference type="InterPro" id="IPR010023">
    <property type="entry name" value="KdsC_fam"/>
</dbReference>